<dbReference type="Pfam" id="PF04860">
    <property type="entry name" value="Phage_portal"/>
    <property type="match status" value="1"/>
</dbReference>
<protein>
    <submittedName>
        <fullName evidence="2">Phage portal protein</fullName>
    </submittedName>
</protein>
<gene>
    <name evidence="2" type="ORF">GmarT_58540</name>
</gene>
<sequence>MWNPLKQLTARFKSNQFAVALRAVLGAGQPGAWSSDHRRESDQYTGWNFVAIRAICLQAMQASVLVYDDSINGSKQKRIKDKVHNKNRYTQLKSLYAGEFGVAEPLSNEHPICKILKHPNPTQSGASFRYERVLQLQLTGTSIVWNVPNQFGKTVQRYVIPTAIATPVPPSHEFPEGGYKIQAPSLRYVSEPYSSSFAETSMFYQVVGNVIPISQLQISRWPHPVYKDDGQSPVSAGARWVDSANQIDSARWAQMNNGADPSIVVTCGKDMNPTREELEAAAAMFEQKYGGTENTGKAIFTTGEQVVSLTATPREMDYNSSFTQFRDAILALHGVPGIAAGISDGGSYAAFYASLKQFICLTVQPILDLLAEDDTEHLAPQFGKNLTVEIEASHIDDPDLLEKRLATDIRAKIIKVDEMRAIRGLPPLGPERGGDKLVSQNDSKFQPTEEGDKQDFDAGTPGLQKVNLSKNNGKTGEIF</sequence>
<name>A0ABX5YW32_9PLAN</name>
<dbReference type="InterPro" id="IPR006944">
    <property type="entry name" value="Phage/GTA_portal"/>
</dbReference>
<proteinExistence type="predicted"/>
<feature type="compositionally biased region" description="Polar residues" evidence="1">
    <location>
        <begin position="466"/>
        <end position="479"/>
    </location>
</feature>
<dbReference type="GeneID" id="98650268"/>
<dbReference type="RefSeq" id="WP_081459429.1">
    <property type="nucleotide sequence ID" value="NZ_CP036353.1"/>
</dbReference>
<organism evidence="2 3">
    <name type="scientific">Gimesia maris</name>
    <dbReference type="NCBI Taxonomy" id="122"/>
    <lineage>
        <taxon>Bacteria</taxon>
        <taxon>Pseudomonadati</taxon>
        <taxon>Planctomycetota</taxon>
        <taxon>Planctomycetia</taxon>
        <taxon>Planctomycetales</taxon>
        <taxon>Planctomycetaceae</taxon>
        <taxon>Gimesia</taxon>
    </lineage>
</organism>
<accession>A0ABX5YW32</accession>
<evidence type="ECO:0000313" key="2">
    <source>
        <dbReference type="EMBL" id="QEG19945.1"/>
    </source>
</evidence>
<evidence type="ECO:0000256" key="1">
    <source>
        <dbReference type="SAM" id="MobiDB-lite"/>
    </source>
</evidence>
<dbReference type="Proteomes" id="UP000322887">
    <property type="component" value="Chromosome"/>
</dbReference>
<reference evidence="2 3" key="1">
    <citation type="submission" date="2019-08" db="EMBL/GenBank/DDBJ databases">
        <title>Deep-cultivation of Planctomycetes and their phenomic and genomic characterization uncovers novel biology.</title>
        <authorList>
            <person name="Wiegand S."/>
            <person name="Jogler M."/>
            <person name="Boedeker C."/>
            <person name="Pinto D."/>
            <person name="Vollmers J."/>
            <person name="Rivas-Marin E."/>
            <person name="Kohn T."/>
            <person name="Peeters S.H."/>
            <person name="Heuer A."/>
            <person name="Rast P."/>
            <person name="Oberbeckmann S."/>
            <person name="Bunk B."/>
            <person name="Jeske O."/>
            <person name="Meyerdierks A."/>
            <person name="Storesund J.E."/>
            <person name="Kallscheuer N."/>
            <person name="Luecker S."/>
            <person name="Lage O.M."/>
            <person name="Pohl T."/>
            <person name="Merkel B.J."/>
            <person name="Hornburger P."/>
            <person name="Mueller R.-W."/>
            <person name="Bruemmer F."/>
            <person name="Labrenz M."/>
            <person name="Spormann A.M."/>
            <person name="Op den Camp H."/>
            <person name="Overmann J."/>
            <person name="Amann R."/>
            <person name="Jetten M.S.M."/>
            <person name="Mascher T."/>
            <person name="Medema M.H."/>
            <person name="Devos D.P."/>
            <person name="Kaster A.-K."/>
            <person name="Ovreas L."/>
            <person name="Rohde M."/>
            <person name="Galperin M.Y."/>
            <person name="Jogler C."/>
        </authorList>
    </citation>
    <scope>NUCLEOTIDE SEQUENCE [LARGE SCALE GENOMIC DNA]</scope>
    <source>
        <strain evidence="2 3">DSM 8797</strain>
    </source>
</reference>
<dbReference type="EMBL" id="CP042910">
    <property type="protein sequence ID" value="QEG19945.1"/>
    <property type="molecule type" value="Genomic_DNA"/>
</dbReference>
<evidence type="ECO:0000313" key="3">
    <source>
        <dbReference type="Proteomes" id="UP000322887"/>
    </source>
</evidence>
<keyword evidence="3" id="KW-1185">Reference proteome</keyword>
<feature type="region of interest" description="Disordered" evidence="1">
    <location>
        <begin position="424"/>
        <end position="479"/>
    </location>
</feature>